<dbReference type="CDD" id="cd03789">
    <property type="entry name" value="GT9_LPS_heptosyltransferase"/>
    <property type="match status" value="1"/>
</dbReference>
<dbReference type="InterPro" id="IPR013105">
    <property type="entry name" value="TPR_2"/>
</dbReference>
<reference evidence="4 5" key="1">
    <citation type="journal article" date="2013" name="Int. J. Syst. Evol. Microbiol.">
        <title>Roseomonas aerophila sp. nov., isolated from air.</title>
        <authorList>
            <person name="Kim S.J."/>
            <person name="Weon H.Y."/>
            <person name="Ahn J.H."/>
            <person name="Hong S.B."/>
            <person name="Seok S.J."/>
            <person name="Whang K.S."/>
            <person name="Kwon S.W."/>
        </authorList>
    </citation>
    <scope>NUCLEOTIDE SEQUENCE [LARGE SCALE GENOMIC DNA]</scope>
    <source>
        <strain evidence="4 5">NBRC 108923</strain>
    </source>
</reference>
<dbReference type="PROSITE" id="PS50005">
    <property type="entry name" value="TPR"/>
    <property type="match status" value="5"/>
</dbReference>
<dbReference type="Pfam" id="PF01075">
    <property type="entry name" value="Glyco_transf_9"/>
    <property type="match status" value="1"/>
</dbReference>
<dbReference type="InterPro" id="IPR019734">
    <property type="entry name" value="TPR_rpt"/>
</dbReference>
<comment type="caution">
    <text evidence="4">The sequence shown here is derived from an EMBL/GenBank/DDBJ whole genome shotgun (WGS) entry which is preliminary data.</text>
</comment>
<gene>
    <name evidence="4" type="ORF">IBL26_11050</name>
</gene>
<dbReference type="CDD" id="cd03801">
    <property type="entry name" value="GT4_PimA-like"/>
    <property type="match status" value="1"/>
</dbReference>
<feature type="repeat" description="TPR" evidence="3">
    <location>
        <begin position="934"/>
        <end position="967"/>
    </location>
</feature>
<dbReference type="Gene3D" id="1.25.40.10">
    <property type="entry name" value="Tetratricopeptide repeat domain"/>
    <property type="match status" value="3"/>
</dbReference>
<protein>
    <submittedName>
        <fullName evidence="4">Tetratricopeptide repeat protein</fullName>
    </submittedName>
</protein>
<dbReference type="EMBL" id="JACTVA010000016">
    <property type="protein sequence ID" value="MBC9207375.1"/>
    <property type="molecule type" value="Genomic_DNA"/>
</dbReference>
<evidence type="ECO:0000256" key="3">
    <source>
        <dbReference type="PROSITE-ProRule" id="PRU00339"/>
    </source>
</evidence>
<keyword evidence="2 3" id="KW-0802">TPR repeat</keyword>
<dbReference type="SMART" id="SM00028">
    <property type="entry name" value="TPR"/>
    <property type="match status" value="8"/>
</dbReference>
<proteinExistence type="predicted"/>
<dbReference type="InterPro" id="IPR011990">
    <property type="entry name" value="TPR-like_helical_dom_sf"/>
</dbReference>
<name>A0ABR7RLB4_9PROT</name>
<dbReference type="Gene3D" id="3.40.50.2000">
    <property type="entry name" value="Glycogen Phosphorylase B"/>
    <property type="match status" value="3"/>
</dbReference>
<dbReference type="PROSITE" id="PS50293">
    <property type="entry name" value="TPR_REGION"/>
    <property type="match status" value="1"/>
</dbReference>
<dbReference type="SUPFAM" id="SSF52266">
    <property type="entry name" value="SGNH hydrolase"/>
    <property type="match status" value="1"/>
</dbReference>
<feature type="repeat" description="TPR" evidence="3">
    <location>
        <begin position="1104"/>
        <end position="1137"/>
    </location>
</feature>
<dbReference type="SUPFAM" id="SSF48452">
    <property type="entry name" value="TPR-like"/>
    <property type="match status" value="2"/>
</dbReference>
<organism evidence="4 5">
    <name type="scientific">Teichococcus aerophilus</name>
    <dbReference type="NCBI Taxonomy" id="1224513"/>
    <lineage>
        <taxon>Bacteria</taxon>
        <taxon>Pseudomonadati</taxon>
        <taxon>Pseudomonadota</taxon>
        <taxon>Alphaproteobacteria</taxon>
        <taxon>Acetobacterales</taxon>
        <taxon>Roseomonadaceae</taxon>
        <taxon>Roseomonas</taxon>
    </lineage>
</organism>
<evidence type="ECO:0000313" key="4">
    <source>
        <dbReference type="EMBL" id="MBC9207375.1"/>
    </source>
</evidence>
<evidence type="ECO:0000256" key="2">
    <source>
        <dbReference type="ARBA" id="ARBA00022803"/>
    </source>
</evidence>
<feature type="repeat" description="TPR" evidence="3">
    <location>
        <begin position="1070"/>
        <end position="1103"/>
    </location>
</feature>
<dbReference type="RefSeq" id="WP_187784540.1">
    <property type="nucleotide sequence ID" value="NZ_JACTVA010000016.1"/>
</dbReference>
<dbReference type="Pfam" id="PF13432">
    <property type="entry name" value="TPR_16"/>
    <property type="match status" value="2"/>
</dbReference>
<sequence length="2019" mass="222936">MRIAVAGTSNSLMRDGYTQGLKDHPAVSAFDNFSTGGSSSVLLFRVAADYSLHGYDFVVLDFAPNEDFFYNSGRSSEAEMRDRLTDFIATHLSPTTVPVIAILPIVPGLSETRAVHVFLRGFAEEHGYPLYDGYTFAESAAYALSTKADHLFADRDHLHREVAYQFGKLIGDGLARIHQSPPARSTTSGTAPSFRFHRLSSDDGVAGIANIERKTSALGAGFYRLEDGQKLQVDVERPCAVVGVGINVAQCSGRLVISSGNEMRSLPLTHPNFYSPQRKDDVKSLTYMLRPMKEISGQDFTLSTGKKDGEDGIIEVSGLVLRGESRQVEIPVFGFDSSIREPALLLSDSAIETIRPIVENAAKLKNEAAGEAQPAQALPVARTAKRRDRRASDPIRILILGTSNSILKRGWVAGLREAMPDAEIDNKSIGGSPGTQYATLMRMEFSSFDYVFFDSIPNDEIYEDFLGEQSFAERVLFEILSTISAQSNLIIIGFCLDVNLRTASRIYARRRFLAHACGAQFVGMRDLVLRYGRAIIGEAEELYETDAHPKQAIQRLFGFHIGREITKAGYSLPLFGFSHNYSNNFSAVDPTINPSSGTVQELKNSLLSVTVLALRENDSIVFPEERLCLGFYLNKFNTRAFVFLEGNTARRAKEFWYDIARDKFEMRFIPIFNGAPVVRITVAGAELPFERSAYTGFSNWPTEGRHAIFSLGTIAFWSGDRNAPVPIPQWEDLSLELHDSVDRAVSAALGVEADAVVPTDKPVSAEERSARSVLSLLKEGKPREAADAAAPLTGNVQHTALTRYSLGQLALQQRKAKEAEGHFKEGLRLNPNHREIRRAYATLCSDQKRHSEAVEHLQNTVSRIQDPGDLQRLGQALLKSGQVDDAVGPLLRSIETRPNALSHNLLGSTLMRQGRLVEAYEHYQQALQLEPNRLPALREGGLALMRMKRPQEAIGYFSRLVELAPKEERGYLGLGRAQAAVGEIATATETFLNGLKVCGEDIDLLIELARLRARAGDRVAAKELFGRVLAVQPDHLYASLEFIRQAMTARQFAPAKEAADQLIKRHPEDPDVLFEFGRVCLETGQPERARQSFEESLAKRPAYHPAHYRLSQLELRNNDVAAALVHLSRAVELEPKRVNYRIDRARLHLALNQFDLARQDAEAALGVEPKNLKASQIVTLVREMSDDVPDAHLALCFHAAEEELPALRAALSPIPEAHEGWIATPTGPVGERILLCGRDGAEPLLTEASEAPWMAVAPASAAPALMALLADPQLNASLRGIEKMHGRVVFTDAAGLPQLTVMRRELLHFFSDMALIERQPVHALIDAHEEMLRTVTVDPQGQVHRLPAPGAVREGGTDKVFLISRHGFELYGGGEQFLRGMAHVYRGEGFEPIIIGMRSDVAGAVEGQEGEQRFAQIRPFPGDIFAYALKRRPRVVQVLSGLGYEVLTPLKYLHMTTVYGTHFWRDMFEEIGGYLNIDQNAVPKREFNAILQQATVVYSNSHYTAEMKRRHFGVSTPLVYSLTADTDVQPITDGEYALLVNARPEKGFDLILEVAKRVPHVRFLVLASQSPVAQAEEEVARAGVTNITVAGKVSDMMEAYAKAKVVLVPSYAFIETFSRVVIEAHRLGLPVVGSDRGNVPYLLTESGSALPEDADAWAAELDRLFTDPAYYRRRTELALENSARYAFAGQPERIRRIIRFGEKRILVAVGAGLGNIVQTSPLIRRLAEHYGRPVDVVVKEDFKGCSVLVAGSPYVNMVFPLDRNVLHREYDLVYVTHSFGDIIPSFNSNQVIAARRHFVFQMTKEIHEAEFNLFCARELLGLPYEKADAAKYFVANASRAAIPNGIIGIHSGGKGGEWEEGSWLNKRWPYYKELVAALQQRGYQVASFGVASEYVEGTIDLTGTPLMESVRNIAQCSYFIGNDSGLMHIADALGVPLTTIFGPTSVVKNGPLSSTSSVIELKKDCAPCQFDERFATCTCIAAVGLVPVLDHVLKHMDKATGPDGEKAYLQLENVPVTVD</sequence>
<keyword evidence="5" id="KW-1185">Reference proteome</keyword>
<keyword evidence="1" id="KW-0677">Repeat</keyword>
<evidence type="ECO:0000313" key="5">
    <source>
        <dbReference type="Proteomes" id="UP000626026"/>
    </source>
</evidence>
<feature type="repeat" description="TPR" evidence="3">
    <location>
        <begin position="800"/>
        <end position="833"/>
    </location>
</feature>
<dbReference type="PANTHER" id="PTHR12558:SF13">
    <property type="entry name" value="CELL DIVISION CYCLE PROTEIN 27 HOMOLOG"/>
    <property type="match status" value="1"/>
</dbReference>
<dbReference type="Pfam" id="PF13692">
    <property type="entry name" value="Glyco_trans_1_4"/>
    <property type="match status" value="1"/>
</dbReference>
<evidence type="ECO:0000256" key="1">
    <source>
        <dbReference type="ARBA" id="ARBA00022737"/>
    </source>
</evidence>
<dbReference type="Pfam" id="PF07719">
    <property type="entry name" value="TPR_2"/>
    <property type="match status" value="1"/>
</dbReference>
<dbReference type="SUPFAM" id="SSF53756">
    <property type="entry name" value="UDP-Glycosyltransferase/glycogen phosphorylase"/>
    <property type="match status" value="2"/>
</dbReference>
<dbReference type="InterPro" id="IPR002201">
    <property type="entry name" value="Glyco_trans_9"/>
</dbReference>
<accession>A0ABR7RLB4</accession>
<feature type="repeat" description="TPR" evidence="3">
    <location>
        <begin position="900"/>
        <end position="933"/>
    </location>
</feature>
<dbReference type="PANTHER" id="PTHR12558">
    <property type="entry name" value="CELL DIVISION CYCLE 16,23,27"/>
    <property type="match status" value="1"/>
</dbReference>
<dbReference type="Proteomes" id="UP000626026">
    <property type="component" value="Unassembled WGS sequence"/>
</dbReference>